<sequence>MQLTYQDGPEARVITVDNSRIDAAIAIKFKDQMRDMTSDGPQRVVVDMAKVDFIDSSGLGAIVAAMKQVPDGRSFELAALSKTVGKVFTLTRMDTVFTIHDNVATALDDGLANAS</sequence>
<proteinExistence type="inferred from homology"/>
<dbReference type="Proteomes" id="UP000244911">
    <property type="component" value="Unassembled WGS sequence"/>
</dbReference>
<dbReference type="OrthoDB" id="9796076at2"/>
<evidence type="ECO:0000256" key="2">
    <source>
        <dbReference type="RuleBase" id="RU003749"/>
    </source>
</evidence>
<gene>
    <name evidence="4" type="primary">rsbV</name>
    <name evidence="4" type="ORF">ALP8811_03128</name>
</gene>
<dbReference type="Pfam" id="PF01740">
    <property type="entry name" value="STAS"/>
    <property type="match status" value="1"/>
</dbReference>
<dbReference type="GO" id="GO:0043856">
    <property type="term" value="F:anti-sigma factor antagonist activity"/>
    <property type="evidence" value="ECO:0007669"/>
    <property type="project" value="InterPro"/>
</dbReference>
<comment type="similarity">
    <text evidence="1 2">Belongs to the anti-sigma-factor antagonist family.</text>
</comment>
<evidence type="ECO:0000313" key="5">
    <source>
        <dbReference type="Proteomes" id="UP000244911"/>
    </source>
</evidence>
<dbReference type="PANTHER" id="PTHR33495">
    <property type="entry name" value="ANTI-SIGMA FACTOR ANTAGONIST TM_1081-RELATED-RELATED"/>
    <property type="match status" value="1"/>
</dbReference>
<dbReference type="EMBL" id="OMOI01000002">
    <property type="protein sequence ID" value="SPF79190.1"/>
    <property type="molecule type" value="Genomic_DNA"/>
</dbReference>
<name>A0A2R8AT69_9RHOB</name>
<dbReference type="InterPro" id="IPR002645">
    <property type="entry name" value="STAS_dom"/>
</dbReference>
<dbReference type="PROSITE" id="PS50801">
    <property type="entry name" value="STAS"/>
    <property type="match status" value="1"/>
</dbReference>
<accession>A0A2R8AT69</accession>
<dbReference type="AlphaFoldDB" id="A0A2R8AT69"/>
<feature type="domain" description="STAS" evidence="3">
    <location>
        <begin position="18"/>
        <end position="114"/>
    </location>
</feature>
<dbReference type="InterPro" id="IPR036513">
    <property type="entry name" value="STAS_dom_sf"/>
</dbReference>
<reference evidence="4 5" key="1">
    <citation type="submission" date="2018-03" db="EMBL/GenBank/DDBJ databases">
        <authorList>
            <person name="Keele B.F."/>
        </authorList>
    </citation>
    <scope>NUCLEOTIDE SEQUENCE [LARGE SCALE GENOMIC DNA]</scope>
    <source>
        <strain evidence="4 5">CECT 8811</strain>
    </source>
</reference>
<organism evidence="4 5">
    <name type="scientific">Aliiroseovarius pelagivivens</name>
    <dbReference type="NCBI Taxonomy" id="1639690"/>
    <lineage>
        <taxon>Bacteria</taxon>
        <taxon>Pseudomonadati</taxon>
        <taxon>Pseudomonadota</taxon>
        <taxon>Alphaproteobacteria</taxon>
        <taxon>Rhodobacterales</taxon>
        <taxon>Paracoccaceae</taxon>
        <taxon>Aliiroseovarius</taxon>
    </lineage>
</organism>
<dbReference type="SUPFAM" id="SSF52091">
    <property type="entry name" value="SpoIIaa-like"/>
    <property type="match status" value="1"/>
</dbReference>
<evidence type="ECO:0000313" key="4">
    <source>
        <dbReference type="EMBL" id="SPF79190.1"/>
    </source>
</evidence>
<evidence type="ECO:0000256" key="1">
    <source>
        <dbReference type="ARBA" id="ARBA00009013"/>
    </source>
</evidence>
<dbReference type="Gene3D" id="3.30.750.24">
    <property type="entry name" value="STAS domain"/>
    <property type="match status" value="1"/>
</dbReference>
<keyword evidence="5" id="KW-1185">Reference proteome</keyword>
<dbReference type="PANTHER" id="PTHR33495:SF2">
    <property type="entry name" value="ANTI-SIGMA FACTOR ANTAGONIST TM_1081-RELATED"/>
    <property type="match status" value="1"/>
</dbReference>
<evidence type="ECO:0000259" key="3">
    <source>
        <dbReference type="PROSITE" id="PS50801"/>
    </source>
</evidence>
<dbReference type="CDD" id="cd07043">
    <property type="entry name" value="STAS_anti-anti-sigma_factors"/>
    <property type="match status" value="1"/>
</dbReference>
<dbReference type="RefSeq" id="WP_108858149.1">
    <property type="nucleotide sequence ID" value="NZ_OMOI01000002.1"/>
</dbReference>
<dbReference type="InterPro" id="IPR003658">
    <property type="entry name" value="Anti-sigma_ant"/>
</dbReference>
<dbReference type="NCBIfam" id="TIGR00377">
    <property type="entry name" value="ant_ant_sig"/>
    <property type="match status" value="1"/>
</dbReference>
<protein>
    <recommendedName>
        <fullName evidence="2">Anti-sigma factor antagonist</fullName>
    </recommendedName>
</protein>